<feature type="region of interest" description="Disordered" evidence="1">
    <location>
        <begin position="1"/>
        <end position="29"/>
    </location>
</feature>
<gene>
    <name evidence="2" type="ORF">CCMP2556_LOCUS9158</name>
    <name evidence="3" type="ORF">CCMP2556_LOCUS9224</name>
</gene>
<name>A0ABP0J236_9DINO</name>
<comment type="caution">
    <text evidence="3">The sequence shown here is derived from an EMBL/GenBank/DDBJ whole genome shotgun (WGS) entry which is preliminary data.</text>
</comment>
<dbReference type="Proteomes" id="UP001642484">
    <property type="component" value="Unassembled WGS sequence"/>
</dbReference>
<evidence type="ECO:0000313" key="4">
    <source>
        <dbReference type="Proteomes" id="UP001642484"/>
    </source>
</evidence>
<dbReference type="EMBL" id="CAXAMN010004236">
    <property type="protein sequence ID" value="CAK9008378.1"/>
    <property type="molecule type" value="Genomic_DNA"/>
</dbReference>
<keyword evidence="4" id="KW-1185">Reference proteome</keyword>
<reference evidence="3 4" key="1">
    <citation type="submission" date="2024-02" db="EMBL/GenBank/DDBJ databases">
        <authorList>
            <person name="Chen Y."/>
            <person name="Shah S."/>
            <person name="Dougan E. K."/>
            <person name="Thang M."/>
            <person name="Chan C."/>
        </authorList>
    </citation>
    <scope>NUCLEOTIDE SEQUENCE [LARGE SCALE GENOMIC DNA]</scope>
</reference>
<dbReference type="EMBL" id="CAXAMN010004213">
    <property type="protein sequence ID" value="CAK9008206.1"/>
    <property type="molecule type" value="Genomic_DNA"/>
</dbReference>
<proteinExistence type="predicted"/>
<evidence type="ECO:0000313" key="3">
    <source>
        <dbReference type="EMBL" id="CAK9008378.1"/>
    </source>
</evidence>
<feature type="compositionally biased region" description="Basic and acidic residues" evidence="1">
    <location>
        <begin position="17"/>
        <end position="29"/>
    </location>
</feature>
<organism evidence="3 4">
    <name type="scientific">Durusdinium trenchii</name>
    <dbReference type="NCBI Taxonomy" id="1381693"/>
    <lineage>
        <taxon>Eukaryota</taxon>
        <taxon>Sar</taxon>
        <taxon>Alveolata</taxon>
        <taxon>Dinophyceae</taxon>
        <taxon>Suessiales</taxon>
        <taxon>Symbiodiniaceae</taxon>
        <taxon>Durusdinium</taxon>
    </lineage>
</organism>
<feature type="region of interest" description="Disordered" evidence="1">
    <location>
        <begin position="47"/>
        <end position="70"/>
    </location>
</feature>
<evidence type="ECO:0000256" key="1">
    <source>
        <dbReference type="SAM" id="MobiDB-lite"/>
    </source>
</evidence>
<feature type="compositionally biased region" description="Polar residues" evidence="1">
    <location>
        <begin position="61"/>
        <end position="70"/>
    </location>
</feature>
<accession>A0ABP0J236</accession>
<evidence type="ECO:0000313" key="2">
    <source>
        <dbReference type="EMBL" id="CAK9008206.1"/>
    </source>
</evidence>
<sequence length="70" mass="7878">MDGDFGAVKSDNLGSRYEQRSKDPNLSDKEREAALFFTVAEKHIQEEQAEEALKHSEEVRSSANRSGPRP</sequence>
<feature type="compositionally biased region" description="Basic and acidic residues" evidence="1">
    <location>
        <begin position="47"/>
        <end position="60"/>
    </location>
</feature>
<protein>
    <submittedName>
        <fullName evidence="3">Uncharacterized protein</fullName>
    </submittedName>
</protein>